<dbReference type="InterPro" id="IPR041496">
    <property type="entry name" value="YitH/HolE_GNAT"/>
</dbReference>
<protein>
    <submittedName>
        <fullName evidence="2">GNAT family acetyltransferase</fullName>
    </submittedName>
</protein>
<feature type="domain" description="YitH/HolE acetyltransferase (GNAT)" evidence="1">
    <location>
        <begin position="187"/>
        <end position="296"/>
    </location>
</feature>
<dbReference type="STRING" id="45076.Lwor_0101"/>
<dbReference type="SUPFAM" id="SSF55729">
    <property type="entry name" value="Acyl-CoA N-acyltransferases (Nat)"/>
    <property type="match status" value="1"/>
</dbReference>
<dbReference type="Gene3D" id="3.40.630.90">
    <property type="match status" value="1"/>
</dbReference>
<keyword evidence="2" id="KW-0808">Transferase</keyword>
<dbReference type="PANTHER" id="PTHR47237:SF2">
    <property type="entry name" value="BLL4206 PROTEIN"/>
    <property type="match status" value="1"/>
</dbReference>
<evidence type="ECO:0000259" key="1">
    <source>
        <dbReference type="Pfam" id="PF18014"/>
    </source>
</evidence>
<comment type="caution">
    <text evidence="2">The sequence shown here is derived from an EMBL/GenBank/DDBJ whole genome shotgun (WGS) entry which is preliminary data.</text>
</comment>
<name>A0A0W1AKI9_9GAMM</name>
<sequence length="328" mass="36932">MNLEISPIRKEELSWLMQDEANKEGWLYSEDDVNFYFNYSGNQISAIKVNGELAGCVLLHSSLGHIQGMPIRSAGFFLVIGKFRGQKIVGPYLWQNTITANTNKNMLVCFHSVPRAVGFYEQLGFLKTPLINIFYALDVSKVNHDQLKTIIPIIQEGSLRKIETNHLSDIETYNKKLFTDTSGAGFRDFIHHWLQRSDAIIFAYYEQGIVKGYGVLTVTQKIDQEDTITLCYRLSPLYADSVEIAGFILKALVSFALQEHAQRIELSSLADSGTEFTQLLAQIGFTACGKNYVVSNHSDMIDKNNSILNKVYSSLPLEYPHEVIGGLI</sequence>
<evidence type="ECO:0000313" key="2">
    <source>
        <dbReference type="EMBL" id="KTD81798.1"/>
    </source>
</evidence>
<evidence type="ECO:0000313" key="3">
    <source>
        <dbReference type="Proteomes" id="UP000054662"/>
    </source>
</evidence>
<dbReference type="PANTHER" id="PTHR47237">
    <property type="entry name" value="SLL0310 PROTEIN"/>
    <property type="match status" value="1"/>
</dbReference>
<dbReference type="OrthoDB" id="5646577at2"/>
<dbReference type="Gene3D" id="3.40.630.30">
    <property type="match status" value="1"/>
</dbReference>
<dbReference type="AlphaFoldDB" id="A0A0W1AKI9"/>
<dbReference type="GO" id="GO:0016740">
    <property type="term" value="F:transferase activity"/>
    <property type="evidence" value="ECO:0007669"/>
    <property type="project" value="UniProtKB-KW"/>
</dbReference>
<proteinExistence type="predicted"/>
<dbReference type="Pfam" id="PF18014">
    <property type="entry name" value="Acetyltransf_18"/>
    <property type="match status" value="1"/>
</dbReference>
<dbReference type="RefSeq" id="WP_058491746.1">
    <property type="nucleotide sequence ID" value="NZ_CBCRUR010000002.1"/>
</dbReference>
<keyword evidence="3" id="KW-1185">Reference proteome</keyword>
<gene>
    <name evidence="2" type="ORF">Lwor_0101</name>
</gene>
<dbReference type="Proteomes" id="UP000054662">
    <property type="component" value="Unassembled WGS sequence"/>
</dbReference>
<accession>A0A0W1AKI9</accession>
<dbReference type="PATRIC" id="fig|45076.6.peg.108"/>
<dbReference type="EMBL" id="LNZC01000002">
    <property type="protein sequence ID" value="KTD81798.1"/>
    <property type="molecule type" value="Genomic_DNA"/>
</dbReference>
<dbReference type="InterPro" id="IPR052729">
    <property type="entry name" value="Acyl/Acetyltrans_Enzymes"/>
</dbReference>
<reference evidence="2 3" key="1">
    <citation type="submission" date="2015-11" db="EMBL/GenBank/DDBJ databases">
        <title>Genomic analysis of 38 Legionella species identifies large and diverse effector repertoires.</title>
        <authorList>
            <person name="Burstein D."/>
            <person name="Amaro F."/>
            <person name="Zusman T."/>
            <person name="Lifshitz Z."/>
            <person name="Cohen O."/>
            <person name="Gilbert J.A."/>
            <person name="Pupko T."/>
            <person name="Shuman H.A."/>
            <person name="Segal G."/>
        </authorList>
    </citation>
    <scope>NUCLEOTIDE SEQUENCE [LARGE SCALE GENOMIC DNA]</scope>
    <source>
        <strain evidence="2 3">ATCC 49508</strain>
    </source>
</reference>
<dbReference type="InterPro" id="IPR016181">
    <property type="entry name" value="Acyl_CoA_acyltransferase"/>
</dbReference>
<organism evidence="2 3">
    <name type="scientific">Legionella worsleiensis</name>
    <dbReference type="NCBI Taxonomy" id="45076"/>
    <lineage>
        <taxon>Bacteria</taxon>
        <taxon>Pseudomonadati</taxon>
        <taxon>Pseudomonadota</taxon>
        <taxon>Gammaproteobacteria</taxon>
        <taxon>Legionellales</taxon>
        <taxon>Legionellaceae</taxon>
        <taxon>Legionella</taxon>
    </lineage>
</organism>